<evidence type="ECO:0000313" key="2">
    <source>
        <dbReference type="Proteomes" id="UP000245216"/>
    </source>
</evidence>
<evidence type="ECO:0000313" key="1">
    <source>
        <dbReference type="EMBL" id="PWE14157.1"/>
    </source>
</evidence>
<dbReference type="PIRSF" id="PIRSF001439">
    <property type="entry name" value="CryM"/>
    <property type="match status" value="1"/>
</dbReference>
<dbReference type="AlphaFoldDB" id="A0A2U2BJM1"/>
<proteinExistence type="predicted"/>
<dbReference type="Gene3D" id="3.40.50.720">
    <property type="entry name" value="NAD(P)-binding Rossmann-like Domain"/>
    <property type="match status" value="1"/>
</dbReference>
<comment type="caution">
    <text evidence="1">The sequence shown here is derived from an EMBL/GenBank/DDBJ whole genome shotgun (WGS) entry which is preliminary data.</text>
</comment>
<dbReference type="SUPFAM" id="SSF51735">
    <property type="entry name" value="NAD(P)-binding Rossmann-fold domains"/>
    <property type="match status" value="1"/>
</dbReference>
<dbReference type="PANTHER" id="PTHR13812:SF19">
    <property type="entry name" value="KETIMINE REDUCTASE MU-CRYSTALLIN"/>
    <property type="match status" value="1"/>
</dbReference>
<dbReference type="STRING" id="511.UZ73_11475"/>
<reference evidence="1 2" key="1">
    <citation type="submission" date="2018-05" db="EMBL/GenBank/DDBJ databases">
        <title>Genome Sequence of an Efficient Indole-Degrading Bacterium, Alcaligenes sp.YBY.</title>
        <authorList>
            <person name="Yang B."/>
        </authorList>
    </citation>
    <scope>NUCLEOTIDE SEQUENCE [LARGE SCALE GENOMIC DNA]</scope>
    <source>
        <strain evidence="1 2">YBY</strain>
    </source>
</reference>
<protein>
    <submittedName>
        <fullName evidence="1">Ornithine cyclodeaminase</fullName>
    </submittedName>
</protein>
<dbReference type="InterPro" id="IPR003462">
    <property type="entry name" value="ODC_Mu_crystall"/>
</dbReference>
<dbReference type="Proteomes" id="UP000245216">
    <property type="component" value="Unassembled WGS sequence"/>
</dbReference>
<dbReference type="InterPro" id="IPR036291">
    <property type="entry name" value="NAD(P)-bd_dom_sf"/>
</dbReference>
<dbReference type="EMBL" id="QEXO01000003">
    <property type="protein sequence ID" value="PWE14157.1"/>
    <property type="molecule type" value="Genomic_DNA"/>
</dbReference>
<gene>
    <name evidence="1" type="ORF">DF183_13510</name>
</gene>
<dbReference type="RefSeq" id="WP_109089322.1">
    <property type="nucleotide sequence ID" value="NZ_QEXO01000003.1"/>
</dbReference>
<dbReference type="InterPro" id="IPR023401">
    <property type="entry name" value="ODC_N"/>
</dbReference>
<dbReference type="GO" id="GO:0005737">
    <property type="term" value="C:cytoplasm"/>
    <property type="evidence" value="ECO:0007669"/>
    <property type="project" value="TreeGrafter"/>
</dbReference>
<dbReference type="Gene3D" id="3.30.1780.10">
    <property type="entry name" value="ornithine cyclodeaminase, domain 1"/>
    <property type="match status" value="1"/>
</dbReference>
<dbReference type="Pfam" id="PF02423">
    <property type="entry name" value="OCD_Mu_crystall"/>
    <property type="match status" value="1"/>
</dbReference>
<name>A0A2U2BJM1_ALCFA</name>
<reference evidence="1 2" key="2">
    <citation type="submission" date="2018-05" db="EMBL/GenBank/DDBJ databases">
        <authorList>
            <person name="Lanie J.A."/>
            <person name="Ng W.-L."/>
            <person name="Kazmierczak K.M."/>
            <person name="Andrzejewski T.M."/>
            <person name="Davidsen T.M."/>
            <person name="Wayne K.J."/>
            <person name="Tettelin H."/>
            <person name="Glass J.I."/>
            <person name="Rusch D."/>
            <person name="Podicherti R."/>
            <person name="Tsui H.-C.T."/>
            <person name="Winkler M.E."/>
        </authorList>
    </citation>
    <scope>NUCLEOTIDE SEQUENCE [LARGE SCALE GENOMIC DNA]</scope>
    <source>
        <strain evidence="1 2">YBY</strain>
    </source>
</reference>
<accession>A0A2U2BJM1</accession>
<dbReference type="PANTHER" id="PTHR13812">
    <property type="entry name" value="KETIMINE REDUCTASE MU-CRYSTALLIN"/>
    <property type="match status" value="1"/>
</dbReference>
<organism evidence="1 2">
    <name type="scientific">Alcaligenes faecalis</name>
    <dbReference type="NCBI Taxonomy" id="511"/>
    <lineage>
        <taxon>Bacteria</taxon>
        <taxon>Pseudomonadati</taxon>
        <taxon>Pseudomonadota</taxon>
        <taxon>Betaproteobacteria</taxon>
        <taxon>Burkholderiales</taxon>
        <taxon>Alcaligenaceae</taxon>
        <taxon>Alcaligenes</taxon>
    </lineage>
</organism>
<sequence>MLHLTDQQLHELLDAPAVQEVLEQAFIEFGQGQAAQQRRVRTQVGDTRLSTLGAVIPGQQVAGAKIYTTVHGAFNFVIVLFDALSGQALATLDAGAITQWRTAACSVLAAQRGANPRSQTLGVLGLGDQGMAHAVQFCQAFDLHRVLVWSPNVDEKRCHQLELECGVPVRAARAEEIAVQADILVTASRSRTPLFDGRSLKPGCFVAAVGSSLPTARELDDACLERAGKIVVEWGEQTLAEAGDLILAAPDCAIHNKLCELSDWLQLDHGEGYDAQGICVYKSVGVAIEDIAVAGLAYRRYQQSKMAQETVAEHG</sequence>